<evidence type="ECO:0000313" key="4">
    <source>
        <dbReference type="Proteomes" id="UP000559256"/>
    </source>
</evidence>
<reference evidence="3 4" key="1">
    <citation type="journal article" date="2020" name="ISME J.">
        <title>Uncovering the hidden diversity of litter-decomposition mechanisms in mushroom-forming fungi.</title>
        <authorList>
            <person name="Floudas D."/>
            <person name="Bentzer J."/>
            <person name="Ahren D."/>
            <person name="Johansson T."/>
            <person name="Persson P."/>
            <person name="Tunlid A."/>
        </authorList>
    </citation>
    <scope>NUCLEOTIDE SEQUENCE [LARGE SCALE GENOMIC DNA]</scope>
    <source>
        <strain evidence="3 4">CBS 291.85</strain>
    </source>
</reference>
<protein>
    <submittedName>
        <fullName evidence="3">Uncharacterized protein</fullName>
    </submittedName>
</protein>
<evidence type="ECO:0000256" key="1">
    <source>
        <dbReference type="SAM" id="MobiDB-lite"/>
    </source>
</evidence>
<accession>A0A8H5GD46</accession>
<sequence length="150" mass="16448">MNTWFVITLSLNFLTTMPIADDSASLQIPQTDPPPADTTVNVSGHEDPARVPATSASAPATGTTENTRPGRLTLALPLNDTATQYRYAVVPLPKTYSEAIAAAARVFGNFLIDPTPERIVLRLRIKSKENEWIWADVDPSNWEQLVTDND</sequence>
<evidence type="ECO:0000256" key="2">
    <source>
        <dbReference type="SAM" id="SignalP"/>
    </source>
</evidence>
<dbReference type="AlphaFoldDB" id="A0A8H5GD46"/>
<keyword evidence="4" id="KW-1185">Reference proteome</keyword>
<comment type="caution">
    <text evidence="3">The sequence shown here is derived from an EMBL/GenBank/DDBJ whole genome shotgun (WGS) entry which is preliminary data.</text>
</comment>
<organism evidence="3 4">
    <name type="scientific">Tetrapyrgos nigripes</name>
    <dbReference type="NCBI Taxonomy" id="182062"/>
    <lineage>
        <taxon>Eukaryota</taxon>
        <taxon>Fungi</taxon>
        <taxon>Dikarya</taxon>
        <taxon>Basidiomycota</taxon>
        <taxon>Agaricomycotina</taxon>
        <taxon>Agaricomycetes</taxon>
        <taxon>Agaricomycetidae</taxon>
        <taxon>Agaricales</taxon>
        <taxon>Marasmiineae</taxon>
        <taxon>Marasmiaceae</taxon>
        <taxon>Tetrapyrgos</taxon>
    </lineage>
</organism>
<feature type="signal peptide" evidence="2">
    <location>
        <begin position="1"/>
        <end position="20"/>
    </location>
</feature>
<feature type="chain" id="PRO_5034318527" evidence="2">
    <location>
        <begin position="21"/>
        <end position="150"/>
    </location>
</feature>
<proteinExistence type="predicted"/>
<dbReference type="EMBL" id="JAACJM010000036">
    <property type="protein sequence ID" value="KAF5362854.1"/>
    <property type="molecule type" value="Genomic_DNA"/>
</dbReference>
<keyword evidence="2" id="KW-0732">Signal</keyword>
<dbReference type="OrthoDB" id="3063824at2759"/>
<name>A0A8H5GD46_9AGAR</name>
<feature type="compositionally biased region" description="Low complexity" evidence="1">
    <location>
        <begin position="52"/>
        <end position="64"/>
    </location>
</feature>
<evidence type="ECO:0000313" key="3">
    <source>
        <dbReference type="EMBL" id="KAF5362854.1"/>
    </source>
</evidence>
<gene>
    <name evidence="3" type="ORF">D9758_007139</name>
</gene>
<dbReference type="Proteomes" id="UP000559256">
    <property type="component" value="Unassembled WGS sequence"/>
</dbReference>
<feature type="region of interest" description="Disordered" evidence="1">
    <location>
        <begin position="25"/>
        <end position="70"/>
    </location>
</feature>